<proteinExistence type="predicted"/>
<dbReference type="Gene3D" id="3.20.20.300">
    <property type="entry name" value="Glycoside hydrolase, family 3, N-terminal domain"/>
    <property type="match status" value="1"/>
</dbReference>
<sequence>MCRTEARQAGRQVPGEPVRKAGRAGGRDQPPGVDLLGIPHRLGQEEPRPLHRRMLRTDLLRGRLRFEGIAVSDYDAVTVLTTSYHSAISNGRAAVQSISAGLGVELPGNTNFSYLAGEVAGGRLDERVIDKAVARVLTMVDGVRSIEPGDVISRHARDTSARPTWWAPS</sequence>
<evidence type="ECO:0000259" key="3">
    <source>
        <dbReference type="Pfam" id="PF00933"/>
    </source>
</evidence>
<evidence type="ECO:0000313" key="4">
    <source>
        <dbReference type="EMBL" id="MBL7627593.1"/>
    </source>
</evidence>
<evidence type="ECO:0000256" key="1">
    <source>
        <dbReference type="ARBA" id="ARBA00022801"/>
    </source>
</evidence>
<dbReference type="Pfam" id="PF00933">
    <property type="entry name" value="Glyco_hydro_3"/>
    <property type="match status" value="1"/>
</dbReference>
<feature type="domain" description="Glycoside hydrolase family 3 N-terminal" evidence="3">
    <location>
        <begin position="48"/>
        <end position="138"/>
    </location>
</feature>
<dbReference type="AlphaFoldDB" id="A0A937RJM8"/>
<dbReference type="Proteomes" id="UP000604475">
    <property type="component" value="Unassembled WGS sequence"/>
</dbReference>
<feature type="region of interest" description="Disordered" evidence="2">
    <location>
        <begin position="1"/>
        <end position="44"/>
    </location>
</feature>
<keyword evidence="5" id="KW-1185">Reference proteome</keyword>
<protein>
    <recommendedName>
        <fullName evidence="3">Glycoside hydrolase family 3 N-terminal domain-containing protein</fullName>
    </recommendedName>
</protein>
<organism evidence="4 5">
    <name type="scientific">Frankia nepalensis</name>
    <dbReference type="NCBI Taxonomy" id="1836974"/>
    <lineage>
        <taxon>Bacteria</taxon>
        <taxon>Bacillati</taxon>
        <taxon>Actinomycetota</taxon>
        <taxon>Actinomycetes</taxon>
        <taxon>Frankiales</taxon>
        <taxon>Frankiaceae</taxon>
        <taxon>Frankia</taxon>
    </lineage>
</organism>
<dbReference type="InterPro" id="IPR001764">
    <property type="entry name" value="Glyco_hydro_3_N"/>
</dbReference>
<comment type="caution">
    <text evidence="4">The sequence shown here is derived from an EMBL/GenBank/DDBJ whole genome shotgun (WGS) entry which is preliminary data.</text>
</comment>
<dbReference type="RefSeq" id="WP_202998841.1">
    <property type="nucleotide sequence ID" value="NZ_JADWYU010000096.1"/>
</dbReference>
<accession>A0A937RJM8</accession>
<evidence type="ECO:0000256" key="2">
    <source>
        <dbReference type="SAM" id="MobiDB-lite"/>
    </source>
</evidence>
<dbReference type="InterPro" id="IPR036962">
    <property type="entry name" value="Glyco_hydro_3_N_sf"/>
</dbReference>
<dbReference type="EMBL" id="JAEACQ010000162">
    <property type="protein sequence ID" value="MBL7627593.1"/>
    <property type="molecule type" value="Genomic_DNA"/>
</dbReference>
<reference evidence="4" key="1">
    <citation type="submission" date="2020-12" db="EMBL/GenBank/DDBJ databases">
        <title>Genomic characterization of non-nitrogen-fixing Frankia strains.</title>
        <authorList>
            <person name="Carlos-Shanley C."/>
            <person name="Guerra T."/>
            <person name="Hahn D."/>
        </authorList>
    </citation>
    <scope>NUCLEOTIDE SEQUENCE</scope>
    <source>
        <strain evidence="4">CN6</strain>
    </source>
</reference>
<dbReference type="SUPFAM" id="SSF51445">
    <property type="entry name" value="(Trans)glycosidases"/>
    <property type="match status" value="1"/>
</dbReference>
<dbReference type="InterPro" id="IPR017853">
    <property type="entry name" value="GH"/>
</dbReference>
<evidence type="ECO:0000313" key="5">
    <source>
        <dbReference type="Proteomes" id="UP000604475"/>
    </source>
</evidence>
<dbReference type="GO" id="GO:0004553">
    <property type="term" value="F:hydrolase activity, hydrolyzing O-glycosyl compounds"/>
    <property type="evidence" value="ECO:0007669"/>
    <property type="project" value="InterPro"/>
</dbReference>
<keyword evidence="1" id="KW-0378">Hydrolase</keyword>
<name>A0A937RJM8_9ACTN</name>
<gene>
    <name evidence="4" type="ORF">I7412_10510</name>
</gene>
<dbReference type="GO" id="GO:0005975">
    <property type="term" value="P:carbohydrate metabolic process"/>
    <property type="evidence" value="ECO:0007669"/>
    <property type="project" value="InterPro"/>
</dbReference>